<proteinExistence type="predicted"/>
<organism evidence="1">
    <name type="scientific">viral metagenome</name>
    <dbReference type="NCBI Taxonomy" id="1070528"/>
    <lineage>
        <taxon>unclassified sequences</taxon>
        <taxon>metagenomes</taxon>
        <taxon>organismal metagenomes</taxon>
    </lineage>
</organism>
<dbReference type="EMBL" id="MN740401">
    <property type="protein sequence ID" value="QHU04589.1"/>
    <property type="molecule type" value="Genomic_DNA"/>
</dbReference>
<name>A0A6C0JG60_9ZZZZ</name>
<evidence type="ECO:0000313" key="1">
    <source>
        <dbReference type="EMBL" id="QHU04589.1"/>
    </source>
</evidence>
<protein>
    <submittedName>
        <fullName evidence="1">Uncharacterized protein</fullName>
    </submittedName>
</protein>
<reference evidence="1" key="1">
    <citation type="journal article" date="2020" name="Nature">
        <title>Giant virus diversity and host interactions through global metagenomics.</title>
        <authorList>
            <person name="Schulz F."/>
            <person name="Roux S."/>
            <person name="Paez-Espino D."/>
            <person name="Jungbluth S."/>
            <person name="Walsh D.A."/>
            <person name="Denef V.J."/>
            <person name="McMahon K.D."/>
            <person name="Konstantinidis K.T."/>
            <person name="Eloe-Fadrosh E.A."/>
            <person name="Kyrpides N.C."/>
            <person name="Woyke T."/>
        </authorList>
    </citation>
    <scope>NUCLEOTIDE SEQUENCE</scope>
    <source>
        <strain evidence="1">GVMAG-M-3300027708-51</strain>
    </source>
</reference>
<accession>A0A6C0JG60</accession>
<sequence>MPSAEELQAISGNYDATEDFINTATRAIELSARAGLTSEYIDVPDNLTRDQAKAALVGNFPNCRITSGWFTRCFKVSWAK</sequence>
<dbReference type="AlphaFoldDB" id="A0A6C0JG60"/>